<comment type="caution">
    <text evidence="13">The sequence shown here is derived from an EMBL/GenBank/DDBJ whole genome shotgun (WGS) entry which is preliminary data.</text>
</comment>
<sequence length="369" mass="39550">MSAAAEISERIALLTNAYQEVTVQIDRLAGLTDAGTEEARGELAGLIQQGLKEGEAELETLGLRIATLSPAADPQAALEARVHHLREEFKTARTNARKALLTSKRASALSARRQRQLLSPSSPPSSTASPSPSSPQTPISGAQLYRRPYHDTRAKRKSATTTQDDMLTSASSDVTAALRRTHALMSAELTRSHFAHDTLSQSTAALRELSTSYSAFDGALKRSKGLITSLVRKNKSDMWYYQMSLYALVATIAWLVFRRLLWGPVWLLVWMPLRLLIWLVVLPFRVPNADVAGAGGGGGTTGSVVSSVETTTVTSTVAKVVESMTVAEKVGGEDEAAGEEAGDVKTIVLDSGVEVEVPLNGGEAVHDEL</sequence>
<dbReference type="InterPro" id="IPR056173">
    <property type="entry name" value="Sec20_C"/>
</dbReference>
<evidence type="ECO:0000256" key="3">
    <source>
        <dbReference type="ARBA" id="ARBA00022692"/>
    </source>
</evidence>
<keyword evidence="4" id="KW-0256">Endoplasmic reticulum</keyword>
<evidence type="ECO:0000256" key="8">
    <source>
        <dbReference type="ARBA" id="ARBA00023136"/>
    </source>
</evidence>
<dbReference type="GO" id="GO:0006890">
    <property type="term" value="P:retrograde vesicle-mediated transport, Golgi to endoplasmic reticulum"/>
    <property type="evidence" value="ECO:0007669"/>
    <property type="project" value="InterPro"/>
</dbReference>
<dbReference type="Proteomes" id="UP001221413">
    <property type="component" value="Unassembled WGS sequence"/>
</dbReference>
<comment type="subcellular location">
    <subcellularLocation>
        <location evidence="1">Endoplasmic reticulum membrane</location>
        <topology evidence="1">Single-pass type IV membrane protein</topology>
    </subcellularLocation>
</comment>
<dbReference type="PANTHER" id="PTHR12825">
    <property type="entry name" value="BNIP1-RELATED"/>
    <property type="match status" value="1"/>
</dbReference>
<dbReference type="Pfam" id="PF03908">
    <property type="entry name" value="Sec20"/>
    <property type="match status" value="1"/>
</dbReference>
<dbReference type="AlphaFoldDB" id="A0AAD6NNP4"/>
<evidence type="ECO:0000256" key="7">
    <source>
        <dbReference type="ARBA" id="ARBA00023054"/>
    </source>
</evidence>
<keyword evidence="5" id="KW-0931">ER-Golgi transport</keyword>
<feature type="transmembrane region" description="Helical" evidence="11">
    <location>
        <begin position="239"/>
        <end position="257"/>
    </location>
</feature>
<evidence type="ECO:0000256" key="1">
    <source>
        <dbReference type="ARBA" id="ARBA00004163"/>
    </source>
</evidence>
<evidence type="ECO:0000313" key="14">
    <source>
        <dbReference type="Proteomes" id="UP001221413"/>
    </source>
</evidence>
<feature type="domain" description="Sec20 C-terminal" evidence="12">
    <location>
        <begin position="170"/>
        <end position="260"/>
    </location>
</feature>
<feature type="transmembrane region" description="Helical" evidence="11">
    <location>
        <begin position="263"/>
        <end position="282"/>
    </location>
</feature>
<dbReference type="EMBL" id="JAQGDS010000001">
    <property type="protein sequence ID" value="KAJ6264640.1"/>
    <property type="molecule type" value="Genomic_DNA"/>
</dbReference>
<accession>A0AAD6NNP4</accession>
<evidence type="ECO:0000259" key="12">
    <source>
        <dbReference type="Pfam" id="PF03908"/>
    </source>
</evidence>
<evidence type="ECO:0000256" key="9">
    <source>
        <dbReference type="ARBA" id="ARBA00037934"/>
    </source>
</evidence>
<comment type="similarity">
    <text evidence="9">Belongs to the SEC20 family.</text>
</comment>
<evidence type="ECO:0000256" key="2">
    <source>
        <dbReference type="ARBA" id="ARBA00022448"/>
    </source>
</evidence>
<evidence type="ECO:0000256" key="4">
    <source>
        <dbReference type="ARBA" id="ARBA00022824"/>
    </source>
</evidence>
<evidence type="ECO:0000313" key="13">
    <source>
        <dbReference type="EMBL" id="KAJ6264640.1"/>
    </source>
</evidence>
<evidence type="ECO:0000256" key="11">
    <source>
        <dbReference type="SAM" id="Phobius"/>
    </source>
</evidence>
<dbReference type="PANTHER" id="PTHR12825:SF0">
    <property type="entry name" value="VESICLE TRANSPORT PROTEIN SEC20"/>
    <property type="match status" value="1"/>
</dbReference>
<reference evidence="13" key="1">
    <citation type="submission" date="2023-01" db="EMBL/GenBank/DDBJ databases">
        <title>The chitinases involved in constricting ring structure development in the nematode-trapping fungus Drechslerella dactyloides.</title>
        <authorList>
            <person name="Wang R."/>
            <person name="Zhang L."/>
            <person name="Tang P."/>
            <person name="Li S."/>
            <person name="Liang L."/>
        </authorList>
    </citation>
    <scope>NUCLEOTIDE SEQUENCE</scope>
    <source>
        <strain evidence="13">YMF1.00031</strain>
    </source>
</reference>
<dbReference type="GO" id="GO:0005484">
    <property type="term" value="F:SNAP receptor activity"/>
    <property type="evidence" value="ECO:0007669"/>
    <property type="project" value="InterPro"/>
</dbReference>
<keyword evidence="6 11" id="KW-1133">Transmembrane helix</keyword>
<evidence type="ECO:0000256" key="6">
    <source>
        <dbReference type="ARBA" id="ARBA00022989"/>
    </source>
</evidence>
<keyword evidence="3 11" id="KW-0812">Transmembrane</keyword>
<protein>
    <recommendedName>
        <fullName evidence="12">Sec20 C-terminal domain-containing protein</fullName>
    </recommendedName>
</protein>
<keyword evidence="7" id="KW-0175">Coiled coil</keyword>
<dbReference type="GO" id="GO:0031201">
    <property type="term" value="C:SNARE complex"/>
    <property type="evidence" value="ECO:0007669"/>
    <property type="project" value="TreeGrafter"/>
</dbReference>
<evidence type="ECO:0000256" key="5">
    <source>
        <dbReference type="ARBA" id="ARBA00022892"/>
    </source>
</evidence>
<dbReference type="GO" id="GO:0005789">
    <property type="term" value="C:endoplasmic reticulum membrane"/>
    <property type="evidence" value="ECO:0007669"/>
    <property type="project" value="UniProtKB-SubCell"/>
</dbReference>
<evidence type="ECO:0000256" key="10">
    <source>
        <dbReference type="SAM" id="MobiDB-lite"/>
    </source>
</evidence>
<feature type="compositionally biased region" description="Low complexity" evidence="10">
    <location>
        <begin position="103"/>
        <end position="138"/>
    </location>
</feature>
<name>A0AAD6NNP4_DREDA</name>
<keyword evidence="14" id="KW-1185">Reference proteome</keyword>
<keyword evidence="2" id="KW-0813">Transport</keyword>
<proteinExistence type="inferred from homology"/>
<organism evidence="13 14">
    <name type="scientific">Drechslerella dactyloides</name>
    <name type="common">Nematode-trapping fungus</name>
    <name type="synonym">Arthrobotrys dactyloides</name>
    <dbReference type="NCBI Taxonomy" id="74499"/>
    <lineage>
        <taxon>Eukaryota</taxon>
        <taxon>Fungi</taxon>
        <taxon>Dikarya</taxon>
        <taxon>Ascomycota</taxon>
        <taxon>Pezizomycotina</taxon>
        <taxon>Orbiliomycetes</taxon>
        <taxon>Orbiliales</taxon>
        <taxon>Orbiliaceae</taxon>
        <taxon>Drechslerella</taxon>
    </lineage>
</organism>
<feature type="region of interest" description="Disordered" evidence="10">
    <location>
        <begin position="103"/>
        <end position="167"/>
    </location>
</feature>
<gene>
    <name evidence="13" type="ORF">Dda_0789</name>
</gene>
<dbReference type="InterPro" id="IPR005606">
    <property type="entry name" value="Sec20"/>
</dbReference>
<keyword evidence="8 11" id="KW-0472">Membrane</keyword>